<accession>A0A1H2Y732</accession>
<evidence type="ECO:0000259" key="2">
    <source>
        <dbReference type="PROSITE" id="PS51782"/>
    </source>
</evidence>
<dbReference type="CDD" id="cd00118">
    <property type="entry name" value="LysM"/>
    <property type="match status" value="1"/>
</dbReference>
<proteinExistence type="predicted"/>
<dbReference type="OrthoDB" id="1716479at2"/>
<keyword evidence="1" id="KW-1133">Transmembrane helix</keyword>
<dbReference type="RefSeq" id="WP_159428647.1">
    <property type="nucleotide sequence ID" value="NZ_BSYN01000006.1"/>
</dbReference>
<evidence type="ECO:0000256" key="1">
    <source>
        <dbReference type="SAM" id="Phobius"/>
    </source>
</evidence>
<dbReference type="PROSITE" id="PS51782">
    <property type="entry name" value="LYSM"/>
    <property type="match status" value="1"/>
</dbReference>
<feature type="domain" description="LysM" evidence="2">
    <location>
        <begin position="48"/>
        <end position="98"/>
    </location>
</feature>
<protein>
    <submittedName>
        <fullName evidence="3">LysM domain-containing protein</fullName>
    </submittedName>
</protein>
<keyword evidence="1" id="KW-0472">Membrane</keyword>
<evidence type="ECO:0000313" key="4">
    <source>
        <dbReference type="Proteomes" id="UP000198828"/>
    </source>
</evidence>
<dbReference type="Proteomes" id="UP000198828">
    <property type="component" value="Unassembled WGS sequence"/>
</dbReference>
<dbReference type="Gene3D" id="3.10.350.10">
    <property type="entry name" value="LysM domain"/>
    <property type="match status" value="1"/>
</dbReference>
<feature type="transmembrane region" description="Helical" evidence="1">
    <location>
        <begin position="12"/>
        <end position="32"/>
    </location>
</feature>
<dbReference type="Pfam" id="PF01476">
    <property type="entry name" value="LysM"/>
    <property type="match status" value="1"/>
</dbReference>
<dbReference type="SUPFAM" id="SSF54106">
    <property type="entry name" value="LysM domain"/>
    <property type="match status" value="1"/>
</dbReference>
<name>A0A1H2Y732_9FIRM</name>
<gene>
    <name evidence="3" type="ORF">SAMN05660923_01548</name>
</gene>
<dbReference type="InterPro" id="IPR036779">
    <property type="entry name" value="LysM_dom_sf"/>
</dbReference>
<organism evidence="3 4">
    <name type="scientific">Tepidimicrobium xylanilyticum</name>
    <dbReference type="NCBI Taxonomy" id="1123352"/>
    <lineage>
        <taxon>Bacteria</taxon>
        <taxon>Bacillati</taxon>
        <taxon>Bacillota</taxon>
        <taxon>Tissierellia</taxon>
        <taxon>Tissierellales</taxon>
        <taxon>Tepidimicrobiaceae</taxon>
        <taxon>Tepidimicrobium</taxon>
    </lineage>
</organism>
<sequence length="106" mass="12545">MNRLGYKITNKRRFYTFLIILLTIPLIIIAIFSNQKRVYSSTYDSLYKEVLVKEGDTLWKIAIENMPSNYDVRKMVYEIKEFNQIIDSNIYPGDVIKVPIKYAPDK</sequence>
<keyword evidence="1" id="KW-0812">Transmembrane</keyword>
<dbReference type="EMBL" id="FNNG01000006">
    <property type="protein sequence ID" value="SDX01013.1"/>
    <property type="molecule type" value="Genomic_DNA"/>
</dbReference>
<dbReference type="AlphaFoldDB" id="A0A1H2Y732"/>
<keyword evidence="4" id="KW-1185">Reference proteome</keyword>
<evidence type="ECO:0000313" key="3">
    <source>
        <dbReference type="EMBL" id="SDX01013.1"/>
    </source>
</evidence>
<dbReference type="SMART" id="SM00257">
    <property type="entry name" value="LysM"/>
    <property type="match status" value="1"/>
</dbReference>
<reference evidence="3 4" key="1">
    <citation type="submission" date="2016-10" db="EMBL/GenBank/DDBJ databases">
        <authorList>
            <person name="de Groot N.N."/>
        </authorList>
    </citation>
    <scope>NUCLEOTIDE SEQUENCE [LARGE SCALE GENOMIC DNA]</scope>
    <source>
        <strain evidence="3 4">DSM 23310</strain>
    </source>
</reference>
<dbReference type="InterPro" id="IPR018392">
    <property type="entry name" value="LysM"/>
</dbReference>